<keyword evidence="1" id="KW-1133">Transmembrane helix</keyword>
<dbReference type="AlphaFoldDB" id="A0A0N5APC5"/>
<dbReference type="Gene3D" id="2.60.40.2440">
    <property type="entry name" value="Carbohydrate binding type-21 domain"/>
    <property type="match status" value="1"/>
</dbReference>
<evidence type="ECO:0000313" key="4">
    <source>
        <dbReference type="WBParaSite" id="SMUV_0000649701-mRNA-1"/>
    </source>
</evidence>
<dbReference type="PANTHER" id="PTHR12307">
    <property type="entry name" value="PROTEIN PHOSPHATASE 1 REGULATORY SUBUNIT"/>
    <property type="match status" value="1"/>
</dbReference>
<dbReference type="STRING" id="451379.A0A0N5APC5"/>
<keyword evidence="1" id="KW-0472">Membrane</keyword>
<accession>A0A0N5APC5</accession>
<dbReference type="InterPro" id="IPR005036">
    <property type="entry name" value="CBM21_dom"/>
</dbReference>
<feature type="domain" description="CBM21" evidence="2">
    <location>
        <begin position="147"/>
        <end position="254"/>
    </location>
</feature>
<evidence type="ECO:0000259" key="2">
    <source>
        <dbReference type="PROSITE" id="PS51159"/>
    </source>
</evidence>
<dbReference type="PANTHER" id="PTHR12307:SF36">
    <property type="entry name" value="GLYCOGEN-BINDING SUBUNIT 76A"/>
    <property type="match status" value="1"/>
</dbReference>
<dbReference type="GO" id="GO:0008157">
    <property type="term" value="F:protein phosphatase 1 binding"/>
    <property type="evidence" value="ECO:0007669"/>
    <property type="project" value="TreeGrafter"/>
</dbReference>
<name>A0A0N5APC5_9BILA</name>
<dbReference type="Proteomes" id="UP000046393">
    <property type="component" value="Unplaced"/>
</dbReference>
<sequence>MRNCRGKQQSLQLLKYMYIYIYLDLHVIRFVYSFSCERSVSLSSALKKPNSRNNKKVVHFADSLGLDLVHVLPFVSLCDPNDEIFGTTPPLLIHGFHQRSYITPVKPSPTRKVSTITPPFSTYLHPLFTALGGFSWQDTRKPNERLIAKTRANGVCLKSIETRGSNITGTIIVVNYNYRKEVYVRYTLDNWNSYIEVAGMYINGNVTENIDMFSFSLFLPQSLPVGVNCEFCLRYKCDGKEYWDNNDGHNYSVEVRSLNFTEGDEDEGIFESPYSHRKWL</sequence>
<protein>
    <submittedName>
        <fullName evidence="4">CBM21 domain-containing protein</fullName>
    </submittedName>
</protein>
<dbReference type="WBParaSite" id="SMUV_0000649701-mRNA-1">
    <property type="protein sequence ID" value="SMUV_0000649701-mRNA-1"/>
    <property type="gene ID" value="SMUV_0000649701"/>
</dbReference>
<keyword evidence="1" id="KW-0812">Transmembrane</keyword>
<dbReference type="InterPro" id="IPR038175">
    <property type="entry name" value="CBM21_dom_sf"/>
</dbReference>
<reference evidence="4" key="1">
    <citation type="submission" date="2017-02" db="UniProtKB">
        <authorList>
            <consortium name="WormBaseParasite"/>
        </authorList>
    </citation>
    <scope>IDENTIFICATION</scope>
</reference>
<dbReference type="GO" id="GO:0000164">
    <property type="term" value="C:protein phosphatase type 1 complex"/>
    <property type="evidence" value="ECO:0007669"/>
    <property type="project" value="TreeGrafter"/>
</dbReference>
<dbReference type="GO" id="GO:2001069">
    <property type="term" value="F:glycogen binding"/>
    <property type="evidence" value="ECO:0007669"/>
    <property type="project" value="TreeGrafter"/>
</dbReference>
<dbReference type="GO" id="GO:0005979">
    <property type="term" value="P:regulation of glycogen biosynthetic process"/>
    <property type="evidence" value="ECO:0007669"/>
    <property type="project" value="TreeGrafter"/>
</dbReference>
<dbReference type="Pfam" id="PF03370">
    <property type="entry name" value="CBM_21"/>
    <property type="match status" value="1"/>
</dbReference>
<dbReference type="PROSITE" id="PS51159">
    <property type="entry name" value="CBM21"/>
    <property type="match status" value="1"/>
</dbReference>
<feature type="transmembrane region" description="Helical" evidence="1">
    <location>
        <begin position="12"/>
        <end position="32"/>
    </location>
</feature>
<evidence type="ECO:0000313" key="3">
    <source>
        <dbReference type="Proteomes" id="UP000046393"/>
    </source>
</evidence>
<dbReference type="InterPro" id="IPR050782">
    <property type="entry name" value="PP1_regulatory_subunit_3"/>
</dbReference>
<organism evidence="3 4">
    <name type="scientific">Syphacia muris</name>
    <dbReference type="NCBI Taxonomy" id="451379"/>
    <lineage>
        <taxon>Eukaryota</taxon>
        <taxon>Metazoa</taxon>
        <taxon>Ecdysozoa</taxon>
        <taxon>Nematoda</taxon>
        <taxon>Chromadorea</taxon>
        <taxon>Rhabditida</taxon>
        <taxon>Spirurina</taxon>
        <taxon>Oxyuridomorpha</taxon>
        <taxon>Oxyuroidea</taxon>
        <taxon>Oxyuridae</taxon>
        <taxon>Syphacia</taxon>
    </lineage>
</organism>
<evidence type="ECO:0000256" key="1">
    <source>
        <dbReference type="SAM" id="Phobius"/>
    </source>
</evidence>
<keyword evidence="3" id="KW-1185">Reference proteome</keyword>
<proteinExistence type="predicted"/>